<evidence type="ECO:0000256" key="4">
    <source>
        <dbReference type="ARBA" id="ARBA00022833"/>
    </source>
</evidence>
<dbReference type="RefSeq" id="WP_279253644.1">
    <property type="nucleotide sequence ID" value="NZ_SHNP01000005.1"/>
</dbReference>
<reference evidence="5" key="1">
    <citation type="submission" date="2019-02" db="EMBL/GenBank/DDBJ databases">
        <authorList>
            <person name="Li S.-H."/>
        </authorList>
    </citation>
    <scope>NUCLEOTIDE SEQUENCE</scope>
    <source>
        <strain evidence="5">IMCC8485</strain>
    </source>
</reference>
<evidence type="ECO:0000313" key="6">
    <source>
        <dbReference type="Proteomes" id="UP001143307"/>
    </source>
</evidence>
<dbReference type="PANTHER" id="PTHR37418">
    <property type="entry name" value="3-KETO-5-AMINOHEXANOATE CLEAVAGE ENZYME-RELATED"/>
    <property type="match status" value="1"/>
</dbReference>
<comment type="cofactor">
    <cofactor evidence="1">
        <name>Zn(2+)</name>
        <dbReference type="ChEBI" id="CHEBI:29105"/>
    </cofactor>
</comment>
<sequence length="305" mass="32413">MPLTANLKPFITCAVTGSGGTQDRSPHVPRSPEQIATSAIEAAKAGAAVVHCHVRDPDTGAPSRRTDLYREVVDRIRDSNTDVVVNLTAGMGGDMVFGDPESPLPLNAEGTDMVGATERMAHVAECLPEICTLDCGTMNFAEADYVMTNTPGTLRAMGQMITDLGVRAEIEVFDTGHLWFARQLVEEGVIEAPVLIQMCMGIPWGAPDDLNTFMAMVNNTPADWSFSAFSIGRNQMPFVAAAMLAGGNIRVGLEDNLWLGPGELATNAQLVERAATIATNLGATLMTAAEVRTSLQLQKRAPVGA</sequence>
<name>A0ABT3SY93_9GAMM</name>
<dbReference type="InterPro" id="IPR013785">
    <property type="entry name" value="Aldolase_TIM"/>
</dbReference>
<comment type="caution">
    <text evidence="5">The sequence shown here is derived from an EMBL/GenBank/DDBJ whole genome shotgun (WGS) entry which is preliminary data.</text>
</comment>
<keyword evidence="6" id="KW-1185">Reference proteome</keyword>
<dbReference type="PANTHER" id="PTHR37418:SF2">
    <property type="entry name" value="3-KETO-5-AMINOHEXANOATE CLEAVAGE ENZYME"/>
    <property type="match status" value="1"/>
</dbReference>
<dbReference type="InterPro" id="IPR008567">
    <property type="entry name" value="BKACE"/>
</dbReference>
<dbReference type="Gene3D" id="3.20.20.70">
    <property type="entry name" value="Aldolase class I"/>
    <property type="match status" value="1"/>
</dbReference>
<protein>
    <submittedName>
        <fullName evidence="5">3-keto-5-aminohexanoate cleavage protein</fullName>
    </submittedName>
</protein>
<evidence type="ECO:0000313" key="5">
    <source>
        <dbReference type="EMBL" id="MCX2974976.1"/>
    </source>
</evidence>
<proteinExistence type="predicted"/>
<dbReference type="EMBL" id="SHNP01000005">
    <property type="protein sequence ID" value="MCX2974976.1"/>
    <property type="molecule type" value="Genomic_DNA"/>
</dbReference>
<dbReference type="Pfam" id="PF05853">
    <property type="entry name" value="BKACE"/>
    <property type="match status" value="1"/>
</dbReference>
<dbReference type="Proteomes" id="UP001143307">
    <property type="component" value="Unassembled WGS sequence"/>
</dbReference>
<evidence type="ECO:0000256" key="1">
    <source>
        <dbReference type="ARBA" id="ARBA00001947"/>
    </source>
</evidence>
<keyword evidence="4" id="KW-0862">Zinc</keyword>
<keyword evidence="2" id="KW-0808">Transferase</keyword>
<accession>A0ABT3SY93</accession>
<evidence type="ECO:0000256" key="3">
    <source>
        <dbReference type="ARBA" id="ARBA00022723"/>
    </source>
</evidence>
<evidence type="ECO:0000256" key="2">
    <source>
        <dbReference type="ARBA" id="ARBA00022679"/>
    </source>
</evidence>
<organism evidence="5 6">
    <name type="scientific">Candidatus Seongchinamella marina</name>
    <dbReference type="NCBI Taxonomy" id="2518990"/>
    <lineage>
        <taxon>Bacteria</taxon>
        <taxon>Pseudomonadati</taxon>
        <taxon>Pseudomonadota</taxon>
        <taxon>Gammaproteobacteria</taxon>
        <taxon>Cellvibrionales</taxon>
        <taxon>Halieaceae</taxon>
        <taxon>Seongchinamella</taxon>
    </lineage>
</organism>
<gene>
    <name evidence="5" type="ORF">EYC87_15390</name>
</gene>
<keyword evidence="3" id="KW-0479">Metal-binding</keyword>